<name>A0A4S2MJH2_OPIFE</name>
<dbReference type="STRING" id="147828.A0A4S2MJH2"/>
<keyword evidence="3" id="KW-1185">Reference proteome</keyword>
<comment type="caution">
    <text evidence="2">The sequence shown here is derived from an EMBL/GenBank/DDBJ whole genome shotgun (WGS) entry which is preliminary data.</text>
</comment>
<dbReference type="EMBL" id="SJOL01000805">
    <property type="protein sequence ID" value="TGZ75299.1"/>
    <property type="molecule type" value="Genomic_DNA"/>
</dbReference>
<feature type="region of interest" description="Disordered" evidence="1">
    <location>
        <begin position="1"/>
        <end position="29"/>
    </location>
</feature>
<accession>A0A4S2MJH2</accession>
<dbReference type="OrthoDB" id="10261556at2759"/>
<sequence length="101" mass="11067">MAVIEEEFRKRRANADSGDVKSTWAAAPEQSSLLNPNDRSLTGITGKARDQTFQLLLTAMKSHFPSDDHGSLIKVCAAAEYAMFQESKVSLSSYTFAPIVL</sequence>
<protein>
    <submittedName>
        <fullName evidence="2">Uncharacterized protein</fullName>
    </submittedName>
</protein>
<reference evidence="2 3" key="1">
    <citation type="journal article" date="2019" name="BMC Genomics">
        <title>New insights from Opisthorchis felineus genome: update on genomics of the epidemiologically important liver flukes.</title>
        <authorList>
            <person name="Ershov N.I."/>
            <person name="Mordvinov V.A."/>
            <person name="Prokhortchouk E.B."/>
            <person name="Pakharukova M.Y."/>
            <person name="Gunbin K.V."/>
            <person name="Ustyantsev K."/>
            <person name="Genaev M.A."/>
            <person name="Blinov A.G."/>
            <person name="Mazur A."/>
            <person name="Boulygina E."/>
            <person name="Tsygankova S."/>
            <person name="Khrameeva E."/>
            <person name="Chekanov N."/>
            <person name="Fan G."/>
            <person name="Xiao A."/>
            <person name="Zhang H."/>
            <person name="Xu X."/>
            <person name="Yang H."/>
            <person name="Solovyev V."/>
            <person name="Lee S.M."/>
            <person name="Liu X."/>
            <person name="Afonnikov D.A."/>
            <person name="Skryabin K.G."/>
        </authorList>
    </citation>
    <scope>NUCLEOTIDE SEQUENCE [LARGE SCALE GENOMIC DNA]</scope>
    <source>
        <strain evidence="2">AK-0245</strain>
        <tissue evidence="2">Whole organism</tissue>
    </source>
</reference>
<gene>
    <name evidence="2" type="ORF">CRM22_000458</name>
</gene>
<dbReference type="AlphaFoldDB" id="A0A4S2MJH2"/>
<evidence type="ECO:0000313" key="3">
    <source>
        <dbReference type="Proteomes" id="UP000308267"/>
    </source>
</evidence>
<evidence type="ECO:0000313" key="2">
    <source>
        <dbReference type="EMBL" id="TGZ75299.1"/>
    </source>
</evidence>
<proteinExistence type="predicted"/>
<feature type="non-terminal residue" evidence="2">
    <location>
        <position position="101"/>
    </location>
</feature>
<organism evidence="2 3">
    <name type="scientific">Opisthorchis felineus</name>
    <dbReference type="NCBI Taxonomy" id="147828"/>
    <lineage>
        <taxon>Eukaryota</taxon>
        <taxon>Metazoa</taxon>
        <taxon>Spiralia</taxon>
        <taxon>Lophotrochozoa</taxon>
        <taxon>Platyhelminthes</taxon>
        <taxon>Trematoda</taxon>
        <taxon>Digenea</taxon>
        <taxon>Opisthorchiida</taxon>
        <taxon>Opisthorchiata</taxon>
        <taxon>Opisthorchiidae</taxon>
        <taxon>Opisthorchis</taxon>
    </lineage>
</organism>
<evidence type="ECO:0000256" key="1">
    <source>
        <dbReference type="SAM" id="MobiDB-lite"/>
    </source>
</evidence>
<dbReference type="Proteomes" id="UP000308267">
    <property type="component" value="Unassembled WGS sequence"/>
</dbReference>